<feature type="region of interest" description="Disordered" evidence="2">
    <location>
        <begin position="413"/>
        <end position="505"/>
    </location>
</feature>
<feature type="region of interest" description="Disordered" evidence="2">
    <location>
        <begin position="123"/>
        <end position="200"/>
    </location>
</feature>
<dbReference type="WBParaSite" id="PSAMB.scaffold681size43870.g8037.t1">
    <property type="protein sequence ID" value="PSAMB.scaffold681size43870.g8037.t1"/>
    <property type="gene ID" value="PSAMB.scaffold681size43870.g8037"/>
</dbReference>
<keyword evidence="1" id="KW-0343">GTPase activation</keyword>
<feature type="region of interest" description="Disordered" evidence="2">
    <location>
        <begin position="222"/>
        <end position="274"/>
    </location>
</feature>
<evidence type="ECO:0000256" key="2">
    <source>
        <dbReference type="SAM" id="MobiDB-lite"/>
    </source>
</evidence>
<dbReference type="InterPro" id="IPR037863">
    <property type="entry name" value="RHOGAP6/36"/>
</dbReference>
<dbReference type="PANTHER" id="PTHR12635">
    <property type="entry name" value="RHO-GTPASE-ACTIVATING PROTEIN 6 FAMILY MEMBER"/>
    <property type="match status" value="1"/>
</dbReference>
<dbReference type="GO" id="GO:0005096">
    <property type="term" value="F:GTPase activator activity"/>
    <property type="evidence" value="ECO:0007669"/>
    <property type="project" value="UniProtKB-KW"/>
</dbReference>
<feature type="compositionally biased region" description="Low complexity" evidence="2">
    <location>
        <begin position="486"/>
        <end position="497"/>
    </location>
</feature>
<feature type="region of interest" description="Disordered" evidence="2">
    <location>
        <begin position="1"/>
        <end position="27"/>
    </location>
</feature>
<evidence type="ECO:0000256" key="1">
    <source>
        <dbReference type="ARBA" id="ARBA00022468"/>
    </source>
</evidence>
<feature type="compositionally biased region" description="Low complexity" evidence="2">
    <location>
        <begin position="257"/>
        <end position="269"/>
    </location>
</feature>
<feature type="region of interest" description="Disordered" evidence="2">
    <location>
        <begin position="60"/>
        <end position="89"/>
    </location>
</feature>
<dbReference type="Pfam" id="PF00620">
    <property type="entry name" value="RhoGAP"/>
    <property type="match status" value="1"/>
</dbReference>
<evidence type="ECO:0000259" key="3">
    <source>
        <dbReference type="PROSITE" id="PS50238"/>
    </source>
</evidence>
<proteinExistence type="predicted"/>
<feature type="region of interest" description="Disordered" evidence="2">
    <location>
        <begin position="835"/>
        <end position="854"/>
    </location>
</feature>
<dbReference type="PANTHER" id="PTHR12635:SF7">
    <property type="entry name" value="RHO GTPASE ACTIVATING PROTEIN 6-RELATED"/>
    <property type="match status" value="1"/>
</dbReference>
<dbReference type="GO" id="GO:0007165">
    <property type="term" value="P:signal transduction"/>
    <property type="evidence" value="ECO:0007669"/>
    <property type="project" value="InterPro"/>
</dbReference>
<dbReference type="Gene3D" id="1.10.555.10">
    <property type="entry name" value="Rho GTPase activation protein"/>
    <property type="match status" value="1"/>
</dbReference>
<feature type="compositionally biased region" description="Polar residues" evidence="2">
    <location>
        <begin position="900"/>
        <end position="919"/>
    </location>
</feature>
<sequence length="945" mass="102937">MATPPPSPVERKLTSPARKKSSFSGKRASLSRIFFSGRRQSSPRETKPLMTVSNNLLINGSSDPMLPGHSSRDSSPTLLSVSTAGTASATTSPIALRKMQWRRRAPFFFSKSRQTAVTSVDMPSASATGTHHGVHHGSESARGSACKTMAASSGSTGSKMGFRLGVPRLTIRQPSIDEPPHSIEIPDDDEVFNPYGSADGGELASGSTASWYSSVTSDSVHLQQRAKKQDSGESRISSGYAGDAMTSSRDELDEVADTPATGAPSSASSDGRKPPRFIWKRFHLNPSASSASSTDSAWKSLDSFTWRSVDGSEFHLRGTRLESLSEIERQALQKIAVVRLNKLLPGVNISRPKDSIALKQKRHKLIKSGRSHTVNILDKKHSANDPKPVFGISISECLQNDLRLETEQRCRSLDESEGGYLNVPRTRNSRSSTSSSKSAYSEPETIEAESKSSGSAHSAPRPAVSADGRFVSSDSLTPAGSQLHKSASATSSTASSTLPKQDSFEPHLPQVPKIVEIYTDYLKKHGLSTVGLFRVAGSAKRCRQMRVELDSGEIVLFDDDDPGDYQPHDIATLLKEYFRDLPDALLSKELYPAYLAAAKLCVEDRVECIRLLLSLLASANSDTALVLLKFLQNVASRAQDEYDSNGELIAVGNKMDAHNLATIFAPSILRPDHSKLQATLNESEAQIIIVETMIEYVDEIFAIPKDFQCQIFNKLREIEPDGLDKLLYQRSRYENAADDCPGPLESSQVYTTTTEEDYPEEFRQNLDGSISIRTKTVTTQRTIVKHGFSCPRVSPNRSRTSGPSPSPSPRPRSSPRFGRNSHTSAASEQQFFGQNMSSASGGQAGGSHQHTSAPLLNTQSYDDASREERQLIAEIKQSTISSEAHAPPLAHIDDDETTIEPETSLAQNLSSTSVGNNNDSRSKRHMKGKLAKMGGFVKDRFRAQS</sequence>
<feature type="region of interest" description="Disordered" evidence="2">
    <location>
        <begin position="737"/>
        <end position="757"/>
    </location>
</feature>
<dbReference type="Proteomes" id="UP000887566">
    <property type="component" value="Unplaced"/>
</dbReference>
<feature type="compositionally biased region" description="Low complexity" evidence="2">
    <location>
        <begin position="429"/>
        <end position="441"/>
    </location>
</feature>
<feature type="compositionally biased region" description="Low complexity" evidence="2">
    <location>
        <begin position="837"/>
        <end position="850"/>
    </location>
</feature>
<protein>
    <submittedName>
        <fullName evidence="5">Rho-GAP domain-containing protein</fullName>
    </submittedName>
</protein>
<dbReference type="AlphaFoldDB" id="A0A914X5Q7"/>
<dbReference type="InterPro" id="IPR000198">
    <property type="entry name" value="RhoGAP_dom"/>
</dbReference>
<feature type="compositionally biased region" description="Low complexity" evidence="2">
    <location>
        <begin position="80"/>
        <end position="89"/>
    </location>
</feature>
<reference evidence="5" key="1">
    <citation type="submission" date="2022-11" db="UniProtKB">
        <authorList>
            <consortium name="WormBaseParasite"/>
        </authorList>
    </citation>
    <scope>IDENTIFICATION</scope>
</reference>
<accession>A0A914X5Q7</accession>
<feature type="compositionally biased region" description="Low complexity" evidence="2">
    <location>
        <begin position="794"/>
        <end position="803"/>
    </location>
</feature>
<feature type="region of interest" description="Disordered" evidence="2">
    <location>
        <begin position="877"/>
        <end position="945"/>
    </location>
</feature>
<keyword evidence="4" id="KW-1185">Reference proteome</keyword>
<dbReference type="SUPFAM" id="SSF48350">
    <property type="entry name" value="GTPase activation domain, GAP"/>
    <property type="match status" value="1"/>
</dbReference>
<dbReference type="InterPro" id="IPR008936">
    <property type="entry name" value="Rho_GTPase_activation_prot"/>
</dbReference>
<name>A0A914X5Q7_9BILA</name>
<feature type="domain" description="Rho-GAP" evidence="3">
    <location>
        <begin position="496"/>
        <end position="701"/>
    </location>
</feature>
<evidence type="ECO:0000313" key="5">
    <source>
        <dbReference type="WBParaSite" id="PSAMB.scaffold681size43870.g8037.t1"/>
    </source>
</evidence>
<dbReference type="SMART" id="SM00324">
    <property type="entry name" value="RhoGAP"/>
    <property type="match status" value="1"/>
</dbReference>
<feature type="compositionally biased region" description="Polar residues" evidence="2">
    <location>
        <begin position="472"/>
        <end position="485"/>
    </location>
</feature>
<feature type="region of interest" description="Disordered" evidence="2">
    <location>
        <begin position="784"/>
        <end position="825"/>
    </location>
</feature>
<organism evidence="4 5">
    <name type="scientific">Plectus sambesii</name>
    <dbReference type="NCBI Taxonomy" id="2011161"/>
    <lineage>
        <taxon>Eukaryota</taxon>
        <taxon>Metazoa</taxon>
        <taxon>Ecdysozoa</taxon>
        <taxon>Nematoda</taxon>
        <taxon>Chromadorea</taxon>
        <taxon>Plectida</taxon>
        <taxon>Plectina</taxon>
        <taxon>Plectoidea</taxon>
        <taxon>Plectidae</taxon>
        <taxon>Plectus</taxon>
    </lineage>
</organism>
<dbReference type="PROSITE" id="PS50238">
    <property type="entry name" value="RHOGAP"/>
    <property type="match status" value="1"/>
</dbReference>
<evidence type="ECO:0000313" key="4">
    <source>
        <dbReference type="Proteomes" id="UP000887566"/>
    </source>
</evidence>